<comment type="caution">
    <text evidence="1">The sequence shown here is derived from an EMBL/GenBank/DDBJ whole genome shotgun (WGS) entry which is preliminary data.</text>
</comment>
<gene>
    <name evidence="1" type="ORF">C8A05DRAFT_20072</name>
</gene>
<dbReference type="Proteomes" id="UP001303889">
    <property type="component" value="Unassembled WGS sequence"/>
</dbReference>
<organism evidence="1 2">
    <name type="scientific">Staphylotrichum tortipilum</name>
    <dbReference type="NCBI Taxonomy" id="2831512"/>
    <lineage>
        <taxon>Eukaryota</taxon>
        <taxon>Fungi</taxon>
        <taxon>Dikarya</taxon>
        <taxon>Ascomycota</taxon>
        <taxon>Pezizomycotina</taxon>
        <taxon>Sordariomycetes</taxon>
        <taxon>Sordariomycetidae</taxon>
        <taxon>Sordariales</taxon>
        <taxon>Chaetomiaceae</taxon>
        <taxon>Staphylotrichum</taxon>
    </lineage>
</organism>
<reference evidence="1" key="2">
    <citation type="submission" date="2023-05" db="EMBL/GenBank/DDBJ databases">
        <authorList>
            <consortium name="Lawrence Berkeley National Laboratory"/>
            <person name="Steindorff A."/>
            <person name="Hensen N."/>
            <person name="Bonometti L."/>
            <person name="Westerberg I."/>
            <person name="Brannstrom I.O."/>
            <person name="Guillou S."/>
            <person name="Cros-Aarteil S."/>
            <person name="Calhoun S."/>
            <person name="Haridas S."/>
            <person name="Kuo A."/>
            <person name="Mondo S."/>
            <person name="Pangilinan J."/>
            <person name="Riley R."/>
            <person name="Labutti K."/>
            <person name="Andreopoulos B."/>
            <person name="Lipzen A."/>
            <person name="Chen C."/>
            <person name="Yanf M."/>
            <person name="Daum C."/>
            <person name="Ng V."/>
            <person name="Clum A."/>
            <person name="Ohm R."/>
            <person name="Martin F."/>
            <person name="Silar P."/>
            <person name="Natvig D."/>
            <person name="Lalanne C."/>
            <person name="Gautier V."/>
            <person name="Ament-Velasquez S.L."/>
            <person name="Kruys A."/>
            <person name="Hutchinson M.I."/>
            <person name="Powell A.J."/>
            <person name="Barry K."/>
            <person name="Miller A.N."/>
            <person name="Grigoriev I.V."/>
            <person name="Debuchy R."/>
            <person name="Gladieux P."/>
            <person name="Thoren M.H."/>
            <person name="Johannesson H."/>
        </authorList>
    </citation>
    <scope>NUCLEOTIDE SEQUENCE</scope>
    <source>
        <strain evidence="1">CBS 103.79</strain>
    </source>
</reference>
<evidence type="ECO:0000313" key="1">
    <source>
        <dbReference type="EMBL" id="KAK3897092.1"/>
    </source>
</evidence>
<accession>A0AAN6RMT2</accession>
<sequence>MIEFACNWARSPAYDTNAAAEREGRAISLGFANHFRRTPREAVFESVIAIIPPPVQAILGNPDLEASHFLWLPLIPTVGHLWGVYLDAASLITPPRPALTDRAPLHPVAPLVHSQHPKIIGTYVGSSTAVVGYPGISGRVQHHLEISIRDFSTLNEGQRSKHYSVICRTDVAPNFWCLA</sequence>
<reference evidence="1" key="1">
    <citation type="journal article" date="2023" name="Mol. Phylogenet. Evol.">
        <title>Genome-scale phylogeny and comparative genomics of the fungal order Sordariales.</title>
        <authorList>
            <person name="Hensen N."/>
            <person name="Bonometti L."/>
            <person name="Westerberg I."/>
            <person name="Brannstrom I.O."/>
            <person name="Guillou S."/>
            <person name="Cros-Aarteil S."/>
            <person name="Calhoun S."/>
            <person name="Haridas S."/>
            <person name="Kuo A."/>
            <person name="Mondo S."/>
            <person name="Pangilinan J."/>
            <person name="Riley R."/>
            <person name="LaButti K."/>
            <person name="Andreopoulos B."/>
            <person name="Lipzen A."/>
            <person name="Chen C."/>
            <person name="Yan M."/>
            <person name="Daum C."/>
            <person name="Ng V."/>
            <person name="Clum A."/>
            <person name="Steindorff A."/>
            <person name="Ohm R.A."/>
            <person name="Martin F."/>
            <person name="Silar P."/>
            <person name="Natvig D.O."/>
            <person name="Lalanne C."/>
            <person name="Gautier V."/>
            <person name="Ament-Velasquez S.L."/>
            <person name="Kruys A."/>
            <person name="Hutchinson M.I."/>
            <person name="Powell A.J."/>
            <person name="Barry K."/>
            <person name="Miller A.N."/>
            <person name="Grigoriev I.V."/>
            <person name="Debuchy R."/>
            <person name="Gladieux P."/>
            <person name="Hiltunen Thoren M."/>
            <person name="Johannesson H."/>
        </authorList>
    </citation>
    <scope>NUCLEOTIDE SEQUENCE</scope>
    <source>
        <strain evidence="1">CBS 103.79</strain>
    </source>
</reference>
<protein>
    <submittedName>
        <fullName evidence="1">Uncharacterized protein</fullName>
    </submittedName>
</protein>
<proteinExistence type="predicted"/>
<name>A0AAN6RMT2_9PEZI</name>
<evidence type="ECO:0000313" key="2">
    <source>
        <dbReference type="Proteomes" id="UP001303889"/>
    </source>
</evidence>
<feature type="non-terminal residue" evidence="1">
    <location>
        <position position="179"/>
    </location>
</feature>
<dbReference type="AlphaFoldDB" id="A0AAN6RMT2"/>
<dbReference type="EMBL" id="MU856277">
    <property type="protein sequence ID" value="KAK3897092.1"/>
    <property type="molecule type" value="Genomic_DNA"/>
</dbReference>
<keyword evidence="2" id="KW-1185">Reference proteome</keyword>